<dbReference type="GO" id="GO:0005576">
    <property type="term" value="C:extracellular region"/>
    <property type="evidence" value="ECO:0007669"/>
    <property type="project" value="UniProtKB-SubCell"/>
</dbReference>
<dbReference type="InterPro" id="IPR045379">
    <property type="entry name" value="Crinkler_N"/>
</dbReference>
<dbReference type="GO" id="GO:0043657">
    <property type="term" value="C:host cell"/>
    <property type="evidence" value="ECO:0007669"/>
    <property type="project" value="UniProtKB-SubCell"/>
</dbReference>
<evidence type="ECO:0000256" key="2">
    <source>
        <dbReference type="ARBA" id="ARBA00004613"/>
    </source>
</evidence>
<accession>A0A1V9YG45</accession>
<evidence type="ECO:0000256" key="3">
    <source>
        <dbReference type="ARBA" id="ARBA00022525"/>
    </source>
</evidence>
<organism evidence="5 6">
    <name type="scientific">Thraustotheca clavata</name>
    <dbReference type="NCBI Taxonomy" id="74557"/>
    <lineage>
        <taxon>Eukaryota</taxon>
        <taxon>Sar</taxon>
        <taxon>Stramenopiles</taxon>
        <taxon>Oomycota</taxon>
        <taxon>Saprolegniomycetes</taxon>
        <taxon>Saprolegniales</taxon>
        <taxon>Achlyaceae</taxon>
        <taxon>Thraustotheca</taxon>
    </lineage>
</organism>
<feature type="non-terminal residue" evidence="5">
    <location>
        <position position="195"/>
    </location>
</feature>
<evidence type="ECO:0000256" key="1">
    <source>
        <dbReference type="ARBA" id="ARBA00004340"/>
    </source>
</evidence>
<gene>
    <name evidence="5" type="ORF">THRCLA_23070</name>
</gene>
<comment type="subcellular location">
    <subcellularLocation>
        <location evidence="1">Host cell</location>
    </subcellularLocation>
    <subcellularLocation>
        <location evidence="2">Secreted</location>
    </subcellularLocation>
</comment>
<proteinExistence type="predicted"/>
<protein>
    <recommendedName>
        <fullName evidence="4">Crinkler effector protein N-terminal domain-containing protein</fullName>
    </recommendedName>
</protein>
<evidence type="ECO:0000313" key="6">
    <source>
        <dbReference type="Proteomes" id="UP000243217"/>
    </source>
</evidence>
<dbReference type="Pfam" id="PF20147">
    <property type="entry name" value="Crinkler"/>
    <property type="match status" value="1"/>
</dbReference>
<feature type="domain" description="Crinkler effector protein N-terminal" evidence="4">
    <location>
        <begin position="3"/>
        <end position="101"/>
    </location>
</feature>
<name>A0A1V9YG45_9STRA</name>
<sequence length="195" mass="22113">MLVWCIVVGNDERYFPVDIEDTKTVAQLKDEIKKKKHRITCDADELDLYLALKDKQWLPFDVDSLSINKIHLMVPHLSLSHYFNENGDPKFESTGIHVVVELPAIVVSDRSSGLTKVGSQAMASKKRRLEELKNELPAPSSFAKCRGKTSWIHWLKKSGIECHRQSSDISTIPIVLLHPVFANFDKNRSTIAFGN</sequence>
<dbReference type="EMBL" id="JNBS01003943">
    <property type="protein sequence ID" value="OQR84704.1"/>
    <property type="molecule type" value="Genomic_DNA"/>
</dbReference>
<keyword evidence="6" id="KW-1185">Reference proteome</keyword>
<dbReference type="OrthoDB" id="155726at2759"/>
<dbReference type="Proteomes" id="UP000243217">
    <property type="component" value="Unassembled WGS sequence"/>
</dbReference>
<keyword evidence="3" id="KW-0964">Secreted</keyword>
<evidence type="ECO:0000259" key="4">
    <source>
        <dbReference type="Pfam" id="PF20147"/>
    </source>
</evidence>
<comment type="caution">
    <text evidence="5">The sequence shown here is derived from an EMBL/GenBank/DDBJ whole genome shotgun (WGS) entry which is preliminary data.</text>
</comment>
<dbReference type="AlphaFoldDB" id="A0A1V9YG45"/>
<evidence type="ECO:0000313" key="5">
    <source>
        <dbReference type="EMBL" id="OQR84704.1"/>
    </source>
</evidence>
<reference evidence="5 6" key="1">
    <citation type="journal article" date="2014" name="Genome Biol. Evol.">
        <title>The secreted proteins of Achlya hypogyna and Thraustotheca clavata identify the ancestral oomycete secretome and reveal gene acquisitions by horizontal gene transfer.</title>
        <authorList>
            <person name="Misner I."/>
            <person name="Blouin N."/>
            <person name="Leonard G."/>
            <person name="Richards T.A."/>
            <person name="Lane C.E."/>
        </authorList>
    </citation>
    <scope>NUCLEOTIDE SEQUENCE [LARGE SCALE GENOMIC DNA]</scope>
    <source>
        <strain evidence="5 6">ATCC 34112</strain>
    </source>
</reference>